<accession>A0A939TSF7</accession>
<feature type="region of interest" description="Disordered" evidence="2">
    <location>
        <begin position="55"/>
        <end position="78"/>
    </location>
</feature>
<protein>
    <submittedName>
        <fullName evidence="4">ComF family protein</fullName>
    </submittedName>
</protein>
<gene>
    <name evidence="4" type="ORF">J4H85_13685</name>
</gene>
<dbReference type="Gene3D" id="3.40.50.2020">
    <property type="match status" value="1"/>
</dbReference>
<dbReference type="InterPro" id="IPR051910">
    <property type="entry name" value="ComF/GntX_DNA_util-trans"/>
</dbReference>
<dbReference type="InterPro" id="IPR000836">
    <property type="entry name" value="PRTase_dom"/>
</dbReference>
<organism evidence="4 5">
    <name type="scientific">Leucobacter tardus</name>
    <dbReference type="NCBI Taxonomy" id="501483"/>
    <lineage>
        <taxon>Bacteria</taxon>
        <taxon>Bacillati</taxon>
        <taxon>Actinomycetota</taxon>
        <taxon>Actinomycetes</taxon>
        <taxon>Micrococcales</taxon>
        <taxon>Microbacteriaceae</taxon>
        <taxon>Leucobacter</taxon>
    </lineage>
</organism>
<feature type="domain" description="Phosphoribosyltransferase" evidence="3">
    <location>
        <begin position="205"/>
        <end position="289"/>
    </location>
</feature>
<name>A0A939TSF7_9MICO</name>
<dbReference type="InterPro" id="IPR029057">
    <property type="entry name" value="PRTase-like"/>
</dbReference>
<dbReference type="Pfam" id="PF00156">
    <property type="entry name" value="Pribosyltran"/>
    <property type="match status" value="1"/>
</dbReference>
<dbReference type="PANTHER" id="PTHR47505">
    <property type="entry name" value="DNA UTILIZATION PROTEIN YHGH"/>
    <property type="match status" value="1"/>
</dbReference>
<dbReference type="Proteomes" id="UP000668403">
    <property type="component" value="Unassembled WGS sequence"/>
</dbReference>
<dbReference type="PANTHER" id="PTHR47505:SF1">
    <property type="entry name" value="DNA UTILIZATION PROTEIN YHGH"/>
    <property type="match status" value="1"/>
</dbReference>
<evidence type="ECO:0000259" key="3">
    <source>
        <dbReference type="Pfam" id="PF00156"/>
    </source>
</evidence>
<comment type="similarity">
    <text evidence="1">Belongs to the ComF/GntX family.</text>
</comment>
<proteinExistence type="inferred from homology"/>
<dbReference type="SUPFAM" id="SSF53271">
    <property type="entry name" value="PRTase-like"/>
    <property type="match status" value="1"/>
</dbReference>
<dbReference type="AlphaFoldDB" id="A0A939TSF7"/>
<dbReference type="EMBL" id="JAGFBF010000006">
    <property type="protein sequence ID" value="MBO2991047.1"/>
    <property type="molecule type" value="Genomic_DNA"/>
</dbReference>
<evidence type="ECO:0000313" key="4">
    <source>
        <dbReference type="EMBL" id="MBO2991047.1"/>
    </source>
</evidence>
<dbReference type="RefSeq" id="WP_208240768.1">
    <property type="nucleotide sequence ID" value="NZ_BAAAQU010000001.1"/>
</dbReference>
<reference evidence="4" key="1">
    <citation type="submission" date="2021-03" db="EMBL/GenBank/DDBJ databases">
        <title>Leucobacter chromiisoli sp. nov., isolated from chromium-containing soil of chemical plant.</title>
        <authorList>
            <person name="Xu Z."/>
        </authorList>
    </citation>
    <scope>NUCLEOTIDE SEQUENCE</scope>
    <source>
        <strain evidence="4">K 70/01</strain>
    </source>
</reference>
<evidence type="ECO:0000256" key="1">
    <source>
        <dbReference type="ARBA" id="ARBA00008007"/>
    </source>
</evidence>
<evidence type="ECO:0000313" key="5">
    <source>
        <dbReference type="Proteomes" id="UP000668403"/>
    </source>
</evidence>
<keyword evidence="5" id="KW-1185">Reference proteome</keyword>
<sequence>MTRTPALAVTLTVVRSVWLDLLALLWPTECVGCRAPDRDLCDACAAEVERLATSRPVPRGNVPAGSSEAAQGPPRARRQMPEVPCFAAAPYAGVQRELLVGLKHAGRVGFARRLGPLLARTLADAFEEVGSEPPDDGAPVEVEVSVEAGVAPSRRPAGAPLIVCVPSRPARVRQRGYRHVEVILSHAVRALRRPDGRLSSGAVLDVPRRPVRALRALPGRTGQVGLTSSERVRNAQRIAVRRGARARVRGRRVVVVDDVVTTGATVTAACETLRAAGAEVVAIVSVCRVERRDTRGGDADRGSDPA</sequence>
<evidence type="ECO:0000256" key="2">
    <source>
        <dbReference type="SAM" id="MobiDB-lite"/>
    </source>
</evidence>
<comment type="caution">
    <text evidence="4">The sequence shown here is derived from an EMBL/GenBank/DDBJ whole genome shotgun (WGS) entry which is preliminary data.</text>
</comment>